<comment type="similarity">
    <text evidence="1">Belongs to the 'phage' integrase family.</text>
</comment>
<dbReference type="InterPro" id="IPR050090">
    <property type="entry name" value="Tyrosine_recombinase_XerCD"/>
</dbReference>
<dbReference type="Gene3D" id="1.10.443.10">
    <property type="entry name" value="Intergrase catalytic core"/>
    <property type="match status" value="1"/>
</dbReference>
<dbReference type="InterPro" id="IPR013762">
    <property type="entry name" value="Integrase-like_cat_sf"/>
</dbReference>
<evidence type="ECO:0000259" key="7">
    <source>
        <dbReference type="PROSITE" id="PS51900"/>
    </source>
</evidence>
<keyword evidence="4" id="KW-0233">DNA recombination</keyword>
<dbReference type="InterPro" id="IPR044068">
    <property type="entry name" value="CB"/>
</dbReference>
<evidence type="ECO:0000256" key="1">
    <source>
        <dbReference type="ARBA" id="ARBA00008857"/>
    </source>
</evidence>
<dbReference type="EMBL" id="BMGG01000019">
    <property type="protein sequence ID" value="GGC94661.1"/>
    <property type="molecule type" value="Genomic_DNA"/>
</dbReference>
<dbReference type="RefSeq" id="WP_188612919.1">
    <property type="nucleotide sequence ID" value="NZ_BMGG01000019.1"/>
</dbReference>
<evidence type="ECO:0000259" key="6">
    <source>
        <dbReference type="PROSITE" id="PS51898"/>
    </source>
</evidence>
<dbReference type="CDD" id="cd01189">
    <property type="entry name" value="INT_ICEBs1_C_like"/>
    <property type="match status" value="1"/>
</dbReference>
<evidence type="ECO:0000313" key="9">
    <source>
        <dbReference type="Proteomes" id="UP000637002"/>
    </source>
</evidence>
<evidence type="ECO:0000256" key="2">
    <source>
        <dbReference type="ARBA" id="ARBA00022908"/>
    </source>
</evidence>
<dbReference type="Gene3D" id="1.10.150.130">
    <property type="match status" value="1"/>
</dbReference>
<dbReference type="GO" id="GO:0015074">
    <property type="term" value="P:DNA integration"/>
    <property type="evidence" value="ECO:0007669"/>
    <property type="project" value="UniProtKB-KW"/>
</dbReference>
<gene>
    <name evidence="8" type="ORF">GCM10010994_60520</name>
</gene>
<dbReference type="PANTHER" id="PTHR30349:SF64">
    <property type="entry name" value="PROPHAGE INTEGRASE INTD-RELATED"/>
    <property type="match status" value="1"/>
</dbReference>
<dbReference type="PROSITE" id="PS51898">
    <property type="entry name" value="TYR_RECOMBINASE"/>
    <property type="match status" value="1"/>
</dbReference>
<feature type="domain" description="Tyr recombinase" evidence="6">
    <location>
        <begin position="171"/>
        <end position="373"/>
    </location>
</feature>
<dbReference type="Pfam" id="PF00589">
    <property type="entry name" value="Phage_integrase"/>
    <property type="match status" value="1"/>
</dbReference>
<dbReference type="AlphaFoldDB" id="A0A916XR91"/>
<reference evidence="8" key="2">
    <citation type="submission" date="2020-09" db="EMBL/GenBank/DDBJ databases">
        <authorList>
            <person name="Sun Q."/>
            <person name="Zhou Y."/>
        </authorList>
    </citation>
    <scope>NUCLEOTIDE SEQUENCE</scope>
    <source>
        <strain evidence="8">CGMCC 1.12919</strain>
    </source>
</reference>
<evidence type="ECO:0000256" key="5">
    <source>
        <dbReference type="PROSITE-ProRule" id="PRU01248"/>
    </source>
</evidence>
<evidence type="ECO:0000313" key="8">
    <source>
        <dbReference type="EMBL" id="GGC94661.1"/>
    </source>
</evidence>
<dbReference type="PROSITE" id="PS51900">
    <property type="entry name" value="CB"/>
    <property type="match status" value="1"/>
</dbReference>
<name>A0A916XR91_9HYPH</name>
<keyword evidence="2" id="KW-0229">DNA integration</keyword>
<proteinExistence type="inferred from homology"/>
<evidence type="ECO:0000256" key="3">
    <source>
        <dbReference type="ARBA" id="ARBA00023125"/>
    </source>
</evidence>
<feature type="domain" description="Core-binding (CB)" evidence="7">
    <location>
        <begin position="63"/>
        <end position="148"/>
    </location>
</feature>
<organism evidence="8 9">
    <name type="scientific">Chelatococcus reniformis</name>
    <dbReference type="NCBI Taxonomy" id="1494448"/>
    <lineage>
        <taxon>Bacteria</taxon>
        <taxon>Pseudomonadati</taxon>
        <taxon>Pseudomonadota</taxon>
        <taxon>Alphaproteobacteria</taxon>
        <taxon>Hyphomicrobiales</taxon>
        <taxon>Chelatococcaceae</taxon>
        <taxon>Chelatococcus</taxon>
    </lineage>
</organism>
<dbReference type="InterPro" id="IPR002104">
    <property type="entry name" value="Integrase_catalytic"/>
</dbReference>
<evidence type="ECO:0000256" key="4">
    <source>
        <dbReference type="ARBA" id="ARBA00023172"/>
    </source>
</evidence>
<dbReference type="InterPro" id="IPR011010">
    <property type="entry name" value="DNA_brk_join_enz"/>
</dbReference>
<protein>
    <submittedName>
        <fullName evidence="8">Site-specific integrase</fullName>
    </submittedName>
</protein>
<keyword evidence="3 5" id="KW-0238">DNA-binding</keyword>
<dbReference type="PANTHER" id="PTHR30349">
    <property type="entry name" value="PHAGE INTEGRASE-RELATED"/>
    <property type="match status" value="1"/>
</dbReference>
<dbReference type="GO" id="GO:0006310">
    <property type="term" value="P:DNA recombination"/>
    <property type="evidence" value="ECO:0007669"/>
    <property type="project" value="UniProtKB-KW"/>
</dbReference>
<accession>A0A916XR91</accession>
<dbReference type="InterPro" id="IPR010998">
    <property type="entry name" value="Integrase_recombinase_N"/>
</dbReference>
<dbReference type="SUPFAM" id="SSF56349">
    <property type="entry name" value="DNA breaking-rejoining enzymes"/>
    <property type="match status" value="1"/>
</dbReference>
<dbReference type="GO" id="GO:0003677">
    <property type="term" value="F:DNA binding"/>
    <property type="evidence" value="ECO:0007669"/>
    <property type="project" value="UniProtKB-UniRule"/>
</dbReference>
<comment type="caution">
    <text evidence="8">The sequence shown here is derived from an EMBL/GenBank/DDBJ whole genome shotgun (WGS) entry which is preliminary data.</text>
</comment>
<reference evidence="8" key="1">
    <citation type="journal article" date="2014" name="Int. J. Syst. Evol. Microbiol.">
        <title>Complete genome sequence of Corynebacterium casei LMG S-19264T (=DSM 44701T), isolated from a smear-ripened cheese.</title>
        <authorList>
            <consortium name="US DOE Joint Genome Institute (JGI-PGF)"/>
            <person name="Walter F."/>
            <person name="Albersmeier A."/>
            <person name="Kalinowski J."/>
            <person name="Ruckert C."/>
        </authorList>
    </citation>
    <scope>NUCLEOTIDE SEQUENCE</scope>
    <source>
        <strain evidence="8">CGMCC 1.12919</strain>
    </source>
</reference>
<sequence length="388" mass="42676">MASVRKRDPKDPNSPWVCEYTDAKGKRRRYTPQTGLKKDADAFRRKVEGELERGEHVARSQTDTIGVAGEAWLRDCEKRARVGDRMTKSTVAMYTSCFKRLGPIGGKLLTDITRDDLQSFVDDLGEDLSGVTVRHTVMALGLIYDYAIAAREAKRNLVRDYKSTTRLPAKANRVIVPSQAELQALLRAARERAPGERPLAAQVRHAMVAIGMFGGLRRGEMCGLKWDCVDLDRSVIRVRRSLSRLDGLKEPKTTSGVRDVPIVPQVAAALRAIPSNREPEEYVLTVTGGGGPISPNDMSNLYWRAICAKAGLADEKGRPKYKLHSLRHAAASLFIASGLSPLHVKTVIGHASVQTTLNIYGHLFPEDEAIRVAATGIAARFDATVQPL</sequence>
<keyword evidence="9" id="KW-1185">Reference proteome</keyword>
<dbReference type="Proteomes" id="UP000637002">
    <property type="component" value="Unassembled WGS sequence"/>
</dbReference>